<keyword evidence="2 4" id="KW-0238">DNA-binding</keyword>
<keyword evidence="7" id="KW-1185">Reference proteome</keyword>
<dbReference type="InterPro" id="IPR009057">
    <property type="entry name" value="Homeodomain-like_sf"/>
</dbReference>
<dbReference type="PANTHER" id="PTHR47506">
    <property type="entry name" value="TRANSCRIPTIONAL REGULATORY PROTEIN"/>
    <property type="match status" value="1"/>
</dbReference>
<gene>
    <name evidence="6" type="ORF">VT52_012615</name>
</gene>
<dbReference type="PANTHER" id="PTHR47506:SF1">
    <property type="entry name" value="HTH-TYPE TRANSCRIPTIONAL REGULATOR YJDC"/>
    <property type="match status" value="1"/>
</dbReference>
<dbReference type="InterPro" id="IPR036271">
    <property type="entry name" value="Tet_transcr_reg_TetR-rel_C_sf"/>
</dbReference>
<feature type="domain" description="HTH tetR-type" evidence="5">
    <location>
        <begin position="3"/>
        <end position="63"/>
    </location>
</feature>
<reference evidence="6" key="1">
    <citation type="submission" date="2016-10" db="EMBL/GenBank/DDBJ databases">
        <title>Genome sequence of Streptomyces malaysiense MUSC 136.</title>
        <authorList>
            <person name="Lee L.-H."/>
            <person name="Ser H.-L."/>
        </authorList>
    </citation>
    <scope>NUCLEOTIDE SEQUENCE [LARGE SCALE GENOMIC DNA]</scope>
    <source>
        <strain evidence="6">MUSC 136</strain>
    </source>
</reference>
<dbReference type="AlphaFoldDB" id="A0A1J4Q2L4"/>
<sequence>MTQFDEDAALEAATNMFWQQGIENTDIRDVAEATGIASETLTLRYGDRQQLFAIALRRYVDRHSIPTFSRLSGAEEGLPAIEAHFESLIQRGETGPLVGCGCLITNAHASPEASRDDVNELLQSHHRQLCEAVRNVLAVAMTKGQIRSTLDLDATAEALTLLAYGVNLRSRVGADADTLRRAVATVIGGLKT</sequence>
<accession>A0A1J4Q2L4</accession>
<dbReference type="Gene3D" id="1.10.10.60">
    <property type="entry name" value="Homeodomain-like"/>
    <property type="match status" value="1"/>
</dbReference>
<dbReference type="InterPro" id="IPR011075">
    <property type="entry name" value="TetR_C"/>
</dbReference>
<protein>
    <recommendedName>
        <fullName evidence="5">HTH tetR-type domain-containing protein</fullName>
    </recommendedName>
</protein>
<evidence type="ECO:0000313" key="7">
    <source>
        <dbReference type="Proteomes" id="UP000034838"/>
    </source>
</evidence>
<evidence type="ECO:0000256" key="4">
    <source>
        <dbReference type="PROSITE-ProRule" id="PRU00335"/>
    </source>
</evidence>
<name>A0A1J4Q2L4_9ACTN</name>
<keyword evidence="3" id="KW-0804">Transcription</keyword>
<keyword evidence="1" id="KW-0805">Transcription regulation</keyword>
<dbReference type="PROSITE" id="PS50977">
    <property type="entry name" value="HTH_TETR_2"/>
    <property type="match status" value="1"/>
</dbReference>
<evidence type="ECO:0000256" key="1">
    <source>
        <dbReference type="ARBA" id="ARBA00023015"/>
    </source>
</evidence>
<dbReference type="EMBL" id="LBDA02000027">
    <property type="protein sequence ID" value="OIK27250.1"/>
    <property type="molecule type" value="Genomic_DNA"/>
</dbReference>
<dbReference type="Pfam" id="PF00440">
    <property type="entry name" value="TetR_N"/>
    <property type="match status" value="1"/>
</dbReference>
<dbReference type="SUPFAM" id="SSF46689">
    <property type="entry name" value="Homeodomain-like"/>
    <property type="match status" value="1"/>
</dbReference>
<evidence type="ECO:0000256" key="2">
    <source>
        <dbReference type="ARBA" id="ARBA00023125"/>
    </source>
</evidence>
<organism evidence="6 7">
    <name type="scientific">Streptomyces malaysiense</name>
    <dbReference type="NCBI Taxonomy" id="1428626"/>
    <lineage>
        <taxon>Bacteria</taxon>
        <taxon>Bacillati</taxon>
        <taxon>Actinomycetota</taxon>
        <taxon>Actinomycetes</taxon>
        <taxon>Kitasatosporales</taxon>
        <taxon>Streptomycetaceae</taxon>
        <taxon>Streptomyces</taxon>
    </lineage>
</organism>
<evidence type="ECO:0000259" key="5">
    <source>
        <dbReference type="PROSITE" id="PS50977"/>
    </source>
</evidence>
<dbReference type="Proteomes" id="UP000034838">
    <property type="component" value="Unassembled WGS sequence"/>
</dbReference>
<dbReference type="SUPFAM" id="SSF48498">
    <property type="entry name" value="Tetracyclin repressor-like, C-terminal domain"/>
    <property type="match status" value="1"/>
</dbReference>
<dbReference type="Gene3D" id="1.10.357.10">
    <property type="entry name" value="Tetracycline Repressor, domain 2"/>
    <property type="match status" value="1"/>
</dbReference>
<proteinExistence type="predicted"/>
<evidence type="ECO:0000256" key="3">
    <source>
        <dbReference type="ARBA" id="ARBA00023163"/>
    </source>
</evidence>
<dbReference type="InterPro" id="IPR001647">
    <property type="entry name" value="HTH_TetR"/>
</dbReference>
<comment type="caution">
    <text evidence="6">The sequence shown here is derived from an EMBL/GenBank/DDBJ whole genome shotgun (WGS) entry which is preliminary data.</text>
</comment>
<dbReference type="GO" id="GO:0003677">
    <property type="term" value="F:DNA binding"/>
    <property type="evidence" value="ECO:0007669"/>
    <property type="project" value="UniProtKB-UniRule"/>
</dbReference>
<evidence type="ECO:0000313" key="6">
    <source>
        <dbReference type="EMBL" id="OIK27250.1"/>
    </source>
</evidence>
<feature type="DNA-binding region" description="H-T-H motif" evidence="4">
    <location>
        <begin position="26"/>
        <end position="45"/>
    </location>
</feature>
<dbReference type="Pfam" id="PF16925">
    <property type="entry name" value="TetR_C_13"/>
    <property type="match status" value="1"/>
</dbReference>